<sequence length="49" mass="5880">MEIVIDGVVDTRENPISADDFLDKFIEWIEENHWYFGGTVREYNENEED</sequence>
<name>A0ABS4NB40_9THEO</name>
<dbReference type="RefSeq" id="WP_209452850.1">
    <property type="nucleotide sequence ID" value="NZ_JAGGLT010000002.1"/>
</dbReference>
<dbReference type="Proteomes" id="UP001166402">
    <property type="component" value="Unassembled WGS sequence"/>
</dbReference>
<evidence type="ECO:0000313" key="1">
    <source>
        <dbReference type="EMBL" id="MBP2070884.1"/>
    </source>
</evidence>
<protein>
    <submittedName>
        <fullName evidence="1">Uncharacterized protein</fullName>
    </submittedName>
</protein>
<keyword evidence="2" id="KW-1185">Reference proteome</keyword>
<dbReference type="EMBL" id="JAGGLT010000002">
    <property type="protein sequence ID" value="MBP2070884.1"/>
    <property type="molecule type" value="Genomic_DNA"/>
</dbReference>
<organism evidence="1 2">
    <name type="scientific">Thermoanaerobacterium butyriciformans</name>
    <dbReference type="NCBI Taxonomy" id="1702242"/>
    <lineage>
        <taxon>Bacteria</taxon>
        <taxon>Bacillati</taxon>
        <taxon>Bacillota</taxon>
        <taxon>Clostridia</taxon>
        <taxon>Thermoanaerobacterales</taxon>
        <taxon>Thermoanaerobacteraceae</taxon>
        <taxon>Thermoanaerobacterium</taxon>
    </lineage>
</organism>
<comment type="caution">
    <text evidence="1">The sequence shown here is derived from an EMBL/GenBank/DDBJ whole genome shotgun (WGS) entry which is preliminary data.</text>
</comment>
<proteinExistence type="predicted"/>
<reference evidence="1" key="1">
    <citation type="submission" date="2021-03" db="EMBL/GenBank/DDBJ databases">
        <title>Genomic Encyclopedia of Type Strains, Phase IV (KMG-IV): sequencing the most valuable type-strain genomes for metagenomic binning, comparative biology and taxonomic classification.</title>
        <authorList>
            <person name="Goeker M."/>
        </authorList>
    </citation>
    <scope>NUCLEOTIDE SEQUENCE</scope>
    <source>
        <strain evidence="1">DSM 101588</strain>
    </source>
</reference>
<evidence type="ECO:0000313" key="2">
    <source>
        <dbReference type="Proteomes" id="UP001166402"/>
    </source>
</evidence>
<gene>
    <name evidence="1" type="ORF">J2Z80_000382</name>
</gene>
<accession>A0ABS4NB40</accession>